<dbReference type="RefSeq" id="WP_182297079.1">
    <property type="nucleotide sequence ID" value="NZ_CP059851.1"/>
</dbReference>
<dbReference type="AlphaFoldDB" id="A0A7G5IIY5"/>
<dbReference type="EMBL" id="CP059851">
    <property type="protein sequence ID" value="QMW23327.1"/>
    <property type="molecule type" value="Genomic_DNA"/>
</dbReference>
<dbReference type="Gene3D" id="3.30.2310.20">
    <property type="entry name" value="RelE-like"/>
    <property type="match status" value="1"/>
</dbReference>
<dbReference type="InterPro" id="IPR007712">
    <property type="entry name" value="RelE/ParE_toxin"/>
</dbReference>
<evidence type="ECO:0000313" key="3">
    <source>
        <dbReference type="Proteomes" id="UP000515292"/>
    </source>
</evidence>
<evidence type="ECO:0000256" key="1">
    <source>
        <dbReference type="ARBA" id="ARBA00022649"/>
    </source>
</evidence>
<gene>
    <name evidence="2" type="ORF">H3309_02135</name>
</gene>
<keyword evidence="1" id="KW-1277">Toxin-antitoxin system</keyword>
<dbReference type="KEGG" id="sand:H3309_02135"/>
<evidence type="ECO:0000313" key="2">
    <source>
        <dbReference type="EMBL" id="QMW23327.1"/>
    </source>
</evidence>
<dbReference type="InterPro" id="IPR035093">
    <property type="entry name" value="RelE/ParE_toxin_dom_sf"/>
</dbReference>
<reference evidence="2 3" key="1">
    <citation type="submission" date="2020-07" db="EMBL/GenBank/DDBJ databases">
        <title>Complete genome sequence for Sandaracinobacter sp. M6.</title>
        <authorList>
            <person name="Tang Y."/>
            <person name="Liu Q."/>
            <person name="Guo Z."/>
            <person name="Lei P."/>
            <person name="Huang B."/>
        </authorList>
    </citation>
    <scope>NUCLEOTIDE SEQUENCE [LARGE SCALE GENOMIC DNA]</scope>
    <source>
        <strain evidence="2 3">M6</strain>
    </source>
</reference>
<dbReference type="Proteomes" id="UP000515292">
    <property type="component" value="Chromosome"/>
</dbReference>
<name>A0A7G5IIY5_9SPHN</name>
<organism evidence="2 3">
    <name type="scientific">Sandaracinobacteroides saxicola</name>
    <dbReference type="NCBI Taxonomy" id="2759707"/>
    <lineage>
        <taxon>Bacteria</taxon>
        <taxon>Pseudomonadati</taxon>
        <taxon>Pseudomonadota</taxon>
        <taxon>Alphaproteobacteria</taxon>
        <taxon>Sphingomonadales</taxon>
        <taxon>Sphingosinicellaceae</taxon>
        <taxon>Sandaracinobacteroides</taxon>
    </lineage>
</organism>
<proteinExistence type="predicted"/>
<sequence>MSARLLLVPRRLANDDVEQAVAWYRDEAGIGTANAFINALEAAYARIASAPDNGSPRYGYELGLPGLRTRGLKRFPYIVCYVRQPTYVDIWRVLHGKRDVPAALMLD</sequence>
<keyword evidence="3" id="KW-1185">Reference proteome</keyword>
<accession>A0A7G5IIY5</accession>
<dbReference type="Pfam" id="PF05016">
    <property type="entry name" value="ParE_toxin"/>
    <property type="match status" value="1"/>
</dbReference>
<protein>
    <submittedName>
        <fullName evidence="2">Type II toxin-antitoxin system RelE/ParE family toxin</fullName>
    </submittedName>
</protein>